<evidence type="ECO:0000313" key="2">
    <source>
        <dbReference type="Proteomes" id="UP000886501"/>
    </source>
</evidence>
<organism evidence="1 2">
    <name type="scientific">Thelephora ganbajun</name>
    <name type="common">Ganba fungus</name>
    <dbReference type="NCBI Taxonomy" id="370292"/>
    <lineage>
        <taxon>Eukaryota</taxon>
        <taxon>Fungi</taxon>
        <taxon>Dikarya</taxon>
        <taxon>Basidiomycota</taxon>
        <taxon>Agaricomycotina</taxon>
        <taxon>Agaricomycetes</taxon>
        <taxon>Thelephorales</taxon>
        <taxon>Thelephoraceae</taxon>
        <taxon>Thelephora</taxon>
    </lineage>
</organism>
<keyword evidence="2" id="KW-1185">Reference proteome</keyword>
<evidence type="ECO:0000313" key="1">
    <source>
        <dbReference type="EMBL" id="KAF9644180.1"/>
    </source>
</evidence>
<reference evidence="1" key="1">
    <citation type="submission" date="2019-10" db="EMBL/GenBank/DDBJ databases">
        <authorList>
            <consortium name="DOE Joint Genome Institute"/>
            <person name="Kuo A."/>
            <person name="Miyauchi S."/>
            <person name="Kiss E."/>
            <person name="Drula E."/>
            <person name="Kohler A."/>
            <person name="Sanchez-Garcia M."/>
            <person name="Andreopoulos B."/>
            <person name="Barry K.W."/>
            <person name="Bonito G."/>
            <person name="Buee M."/>
            <person name="Carver A."/>
            <person name="Chen C."/>
            <person name="Cichocki N."/>
            <person name="Clum A."/>
            <person name="Culley D."/>
            <person name="Crous P.W."/>
            <person name="Fauchery L."/>
            <person name="Girlanda M."/>
            <person name="Hayes R."/>
            <person name="Keri Z."/>
            <person name="Labutti K."/>
            <person name="Lipzen A."/>
            <person name="Lombard V."/>
            <person name="Magnuson J."/>
            <person name="Maillard F."/>
            <person name="Morin E."/>
            <person name="Murat C."/>
            <person name="Nolan M."/>
            <person name="Ohm R."/>
            <person name="Pangilinan J."/>
            <person name="Pereira M."/>
            <person name="Perotto S."/>
            <person name="Peter M."/>
            <person name="Riley R."/>
            <person name="Sitrit Y."/>
            <person name="Stielow B."/>
            <person name="Szollosi G."/>
            <person name="Zifcakova L."/>
            <person name="Stursova M."/>
            <person name="Spatafora J.W."/>
            <person name="Tedersoo L."/>
            <person name="Vaario L.-M."/>
            <person name="Yamada A."/>
            <person name="Yan M."/>
            <person name="Wang P."/>
            <person name="Xu J."/>
            <person name="Bruns T."/>
            <person name="Baldrian P."/>
            <person name="Vilgalys R."/>
            <person name="Henrissat B."/>
            <person name="Grigoriev I.V."/>
            <person name="Hibbett D."/>
            <person name="Nagy L.G."/>
            <person name="Martin F.M."/>
        </authorList>
    </citation>
    <scope>NUCLEOTIDE SEQUENCE</scope>
    <source>
        <strain evidence="1">P2</strain>
    </source>
</reference>
<name>A0ACB6Z360_THEGA</name>
<reference evidence="1" key="2">
    <citation type="journal article" date="2020" name="Nat. Commun.">
        <title>Large-scale genome sequencing of mycorrhizal fungi provides insights into the early evolution of symbiotic traits.</title>
        <authorList>
            <person name="Miyauchi S."/>
            <person name="Kiss E."/>
            <person name="Kuo A."/>
            <person name="Drula E."/>
            <person name="Kohler A."/>
            <person name="Sanchez-Garcia M."/>
            <person name="Morin E."/>
            <person name="Andreopoulos B."/>
            <person name="Barry K.W."/>
            <person name="Bonito G."/>
            <person name="Buee M."/>
            <person name="Carver A."/>
            <person name="Chen C."/>
            <person name="Cichocki N."/>
            <person name="Clum A."/>
            <person name="Culley D."/>
            <person name="Crous P.W."/>
            <person name="Fauchery L."/>
            <person name="Girlanda M."/>
            <person name="Hayes R.D."/>
            <person name="Keri Z."/>
            <person name="LaButti K."/>
            <person name="Lipzen A."/>
            <person name="Lombard V."/>
            <person name="Magnuson J."/>
            <person name="Maillard F."/>
            <person name="Murat C."/>
            <person name="Nolan M."/>
            <person name="Ohm R.A."/>
            <person name="Pangilinan J."/>
            <person name="Pereira M.F."/>
            <person name="Perotto S."/>
            <person name="Peter M."/>
            <person name="Pfister S."/>
            <person name="Riley R."/>
            <person name="Sitrit Y."/>
            <person name="Stielow J.B."/>
            <person name="Szollosi G."/>
            <person name="Zifcakova L."/>
            <person name="Stursova M."/>
            <person name="Spatafora J.W."/>
            <person name="Tedersoo L."/>
            <person name="Vaario L.M."/>
            <person name="Yamada A."/>
            <person name="Yan M."/>
            <person name="Wang P."/>
            <person name="Xu J."/>
            <person name="Bruns T."/>
            <person name="Baldrian P."/>
            <person name="Vilgalys R."/>
            <person name="Dunand C."/>
            <person name="Henrissat B."/>
            <person name="Grigoriev I.V."/>
            <person name="Hibbett D."/>
            <person name="Nagy L.G."/>
            <person name="Martin F.M."/>
        </authorList>
    </citation>
    <scope>NUCLEOTIDE SEQUENCE</scope>
    <source>
        <strain evidence="1">P2</strain>
    </source>
</reference>
<sequence length="361" mass="40165">MSTQVSAPLYTYSRISGFRPINPDPQEPTSQKPESGLINKLDRLLHRKSATQSSLTPTHPTPAKNPENASATANESQPEEPSDPISLRILTWNIWFENLLKQQRTSVLIATIKSLNPLPDVCCFQECTEGFELQLQEDDWWRKTWAMTKCADQFAVTGSDYGTMVFVRRELVGKMEFKAKAWFEPFAISQTGRGLLVLELIPPKSKHPLLIATSHLDYTPQIRATQFASAISTLSVTPTGIFCGDTNIDTYPELDPLLSAGYVDSWFDTNPDSVNSPDLRTVGVTFGTAGLRGSHSSNKGDGPPRRLDYVMTRGMKVKKCELVGDKPIPKEKWETSSDEKESDLEVYVSDHLGVLVDVELA</sequence>
<accession>A0ACB6Z360</accession>
<dbReference type="EMBL" id="MU118155">
    <property type="protein sequence ID" value="KAF9644180.1"/>
    <property type="molecule type" value="Genomic_DNA"/>
</dbReference>
<gene>
    <name evidence="1" type="ORF">BDM02DRAFT_3190850</name>
</gene>
<proteinExistence type="predicted"/>
<protein>
    <submittedName>
        <fullName evidence="1">Uncharacterized protein</fullName>
    </submittedName>
</protein>
<comment type="caution">
    <text evidence="1">The sequence shown here is derived from an EMBL/GenBank/DDBJ whole genome shotgun (WGS) entry which is preliminary data.</text>
</comment>
<dbReference type="Proteomes" id="UP000886501">
    <property type="component" value="Unassembled WGS sequence"/>
</dbReference>